<comment type="caution">
    <text evidence="16">The sequence shown here is derived from an EMBL/GenBank/DDBJ whole genome shotgun (WGS) entry which is preliminary data.</text>
</comment>
<dbReference type="PANTHER" id="PTHR13667:SF5">
    <property type="entry name" value="WD REPEAT-CONTAINING AND PLANAR CELL POLARITY EFFECTOR PROTEIN FRITZ HOMOLOG"/>
    <property type="match status" value="1"/>
</dbReference>
<evidence type="ECO:0000256" key="7">
    <source>
        <dbReference type="ARBA" id="ARBA00022737"/>
    </source>
</evidence>
<organism evidence="16 17">
    <name type="scientific">Dinothrombium tinctorium</name>
    <dbReference type="NCBI Taxonomy" id="1965070"/>
    <lineage>
        <taxon>Eukaryota</taxon>
        <taxon>Metazoa</taxon>
        <taxon>Ecdysozoa</taxon>
        <taxon>Arthropoda</taxon>
        <taxon>Chelicerata</taxon>
        <taxon>Arachnida</taxon>
        <taxon>Acari</taxon>
        <taxon>Acariformes</taxon>
        <taxon>Trombidiformes</taxon>
        <taxon>Prostigmata</taxon>
        <taxon>Anystina</taxon>
        <taxon>Parasitengona</taxon>
        <taxon>Trombidioidea</taxon>
        <taxon>Trombidiidae</taxon>
        <taxon>Dinothrombium</taxon>
    </lineage>
</organism>
<evidence type="ECO:0000256" key="3">
    <source>
        <dbReference type="ARBA" id="ARBA00006059"/>
    </source>
</evidence>
<dbReference type="STRING" id="1965070.A0A3S3RZ08"/>
<evidence type="ECO:0000256" key="4">
    <source>
        <dbReference type="ARBA" id="ARBA00022475"/>
    </source>
</evidence>
<evidence type="ECO:0000256" key="8">
    <source>
        <dbReference type="ARBA" id="ARBA00022794"/>
    </source>
</evidence>
<protein>
    <submittedName>
        <fullName evidence="16">WD repeat-containing and planar cell polarity effector protein fritz-like isoform X1</fullName>
    </submittedName>
</protein>
<dbReference type="GO" id="GO:0044782">
    <property type="term" value="P:cilium organization"/>
    <property type="evidence" value="ECO:0007669"/>
    <property type="project" value="TreeGrafter"/>
</dbReference>
<evidence type="ECO:0000256" key="1">
    <source>
        <dbReference type="ARBA" id="ARBA00004236"/>
    </source>
</evidence>
<dbReference type="EMBL" id="NCKU01003775">
    <property type="protein sequence ID" value="RWS06942.1"/>
    <property type="molecule type" value="Genomic_DNA"/>
</dbReference>
<dbReference type="AlphaFoldDB" id="A0A3S3RZ08"/>
<keyword evidence="6" id="KW-0853">WD repeat</keyword>
<dbReference type="GO" id="GO:0045184">
    <property type="term" value="P:establishment of protein localization"/>
    <property type="evidence" value="ECO:0007669"/>
    <property type="project" value="TreeGrafter"/>
</dbReference>
<dbReference type="SUPFAM" id="SSF50978">
    <property type="entry name" value="WD40 repeat-like"/>
    <property type="match status" value="1"/>
</dbReference>
<evidence type="ECO:0000313" key="15">
    <source>
        <dbReference type="EMBL" id="RWS06942.1"/>
    </source>
</evidence>
<keyword evidence="9" id="KW-0969">Cilium</keyword>
<feature type="region of interest" description="Disordered" evidence="13">
    <location>
        <begin position="655"/>
        <end position="689"/>
    </location>
</feature>
<keyword evidence="4" id="KW-1003">Cell membrane</keyword>
<feature type="transmembrane region" description="Helical" evidence="14">
    <location>
        <begin position="57"/>
        <end position="75"/>
    </location>
</feature>
<evidence type="ECO:0000256" key="5">
    <source>
        <dbReference type="ARBA" id="ARBA00022490"/>
    </source>
</evidence>
<gene>
    <name evidence="16" type="ORF">B4U79_04720</name>
    <name evidence="15" type="ORF">B4U79_15661</name>
</gene>
<dbReference type="GO" id="GO:0097541">
    <property type="term" value="C:axonemal basal plate"/>
    <property type="evidence" value="ECO:0007669"/>
    <property type="project" value="TreeGrafter"/>
</dbReference>
<evidence type="ECO:0000256" key="14">
    <source>
        <dbReference type="SAM" id="Phobius"/>
    </source>
</evidence>
<dbReference type="InterPro" id="IPR036322">
    <property type="entry name" value="WD40_repeat_dom_sf"/>
</dbReference>
<dbReference type="PANTHER" id="PTHR13667">
    <property type="entry name" value="HOMOLOC-13"/>
    <property type="match status" value="1"/>
</dbReference>
<evidence type="ECO:0000256" key="10">
    <source>
        <dbReference type="ARBA" id="ARBA00023136"/>
    </source>
</evidence>
<keyword evidence="14" id="KW-0812">Transmembrane</keyword>
<dbReference type="InterPro" id="IPR024511">
    <property type="entry name" value="Frtz"/>
</dbReference>
<comment type="subcellular location">
    <subcellularLocation>
        <location evidence="1">Cell membrane</location>
    </subcellularLocation>
    <subcellularLocation>
        <location evidence="2">Cytoplasm</location>
        <location evidence="2">Cytoskeleton</location>
        <location evidence="2">Cilium axoneme</location>
    </subcellularLocation>
</comment>
<evidence type="ECO:0000313" key="17">
    <source>
        <dbReference type="Proteomes" id="UP000285301"/>
    </source>
</evidence>
<dbReference type="EMBL" id="NCKU01003131">
    <property type="protein sequence ID" value="RWS08115.1"/>
    <property type="molecule type" value="Genomic_DNA"/>
</dbReference>
<evidence type="ECO:0000256" key="11">
    <source>
        <dbReference type="ARBA" id="ARBA00023212"/>
    </source>
</evidence>
<evidence type="ECO:0000256" key="6">
    <source>
        <dbReference type="ARBA" id="ARBA00022574"/>
    </source>
</evidence>
<evidence type="ECO:0000256" key="13">
    <source>
        <dbReference type="SAM" id="MobiDB-lite"/>
    </source>
</evidence>
<dbReference type="Proteomes" id="UP000285301">
    <property type="component" value="Unassembled WGS sequence"/>
</dbReference>
<dbReference type="GO" id="GO:0007399">
    <property type="term" value="P:nervous system development"/>
    <property type="evidence" value="ECO:0007669"/>
    <property type="project" value="TreeGrafter"/>
</dbReference>
<name>A0A3S3RZ08_9ACAR</name>
<comment type="similarity">
    <text evidence="3">Belongs to the WD repeat fritz family.</text>
</comment>
<evidence type="ECO:0000256" key="9">
    <source>
        <dbReference type="ARBA" id="ARBA00023069"/>
    </source>
</evidence>
<reference evidence="16" key="2">
    <citation type="submission" date="2018-11" db="EMBL/GenBank/DDBJ databases">
        <title>Trombidioid mite genomics.</title>
        <authorList>
            <person name="Dong X."/>
        </authorList>
    </citation>
    <scope>NUCLEOTIDE SEQUENCE</scope>
    <source>
        <strain evidence="16">UoL-WK</strain>
    </source>
</reference>
<keyword evidence="14" id="KW-1133">Transmembrane helix</keyword>
<dbReference type="OrthoDB" id="10013020at2759"/>
<accession>A0A3S3RZ08</accession>
<keyword evidence="11" id="KW-0206">Cytoskeleton</keyword>
<reference evidence="16 17" key="1">
    <citation type="journal article" date="2018" name="Gigascience">
        <title>Genomes of trombidid mites reveal novel predicted allergens and laterally-transferred genes associated with secondary metabolism.</title>
        <authorList>
            <person name="Dong X."/>
            <person name="Chaisiri K."/>
            <person name="Xia D."/>
            <person name="Armstrong S.D."/>
            <person name="Fang Y."/>
            <person name="Donnelly M.J."/>
            <person name="Kadowaki T."/>
            <person name="McGarry J.W."/>
            <person name="Darby A.C."/>
            <person name="Makepeace B.L."/>
        </authorList>
    </citation>
    <scope>NUCLEOTIDE SEQUENCE [LARGE SCALE GENOMIC DNA]</scope>
    <source>
        <strain evidence="16">UoL-WK</strain>
    </source>
</reference>
<keyword evidence="17" id="KW-1185">Reference proteome</keyword>
<evidence type="ECO:0000256" key="12">
    <source>
        <dbReference type="ARBA" id="ARBA00023273"/>
    </source>
</evidence>
<keyword evidence="5" id="KW-0963">Cytoplasm</keyword>
<keyword evidence="8" id="KW-0970">Cilium biogenesis/degradation</keyword>
<evidence type="ECO:0000256" key="2">
    <source>
        <dbReference type="ARBA" id="ARBA00004430"/>
    </source>
</evidence>
<keyword evidence="7" id="KW-0677">Repeat</keyword>
<evidence type="ECO:0000313" key="16">
    <source>
        <dbReference type="EMBL" id="RWS08115.1"/>
    </source>
</evidence>
<proteinExistence type="inferred from homology"/>
<dbReference type="Pfam" id="PF11768">
    <property type="entry name" value="Frtz"/>
    <property type="match status" value="2"/>
</dbReference>
<dbReference type="GO" id="GO:0005886">
    <property type="term" value="C:plasma membrane"/>
    <property type="evidence" value="ECO:0007669"/>
    <property type="project" value="UniProtKB-SubCell"/>
</dbReference>
<sequence length="737" mass="84499">MFRLQHSRVSQICEQLKEAKNARNKKLERRAKELRTLLYANECNNALRIVCLRWSSVWNAINLVFVNGLIVWLFYESCDLKRLRFISFDKHLIGKLVSEHIVDFVFVDESFIFVSYTDPKITAIFTSADKAYKTFKLKRRTQFQLNEFDISCNSPRRVERHIVLNADQSLFLVWWQNGSNLISPWSAPDSSHSDLLNLFVYDYIDFKFNLISFASIINDILKVGNQLTISTYETNVSSESETLKHIDTIRVPIATKCLKVDFNTIGDKLVILCEDKTVTIFHMEFYLIFSFCPSINAVNIVCSPLDSFFIICDHFGQILIYDYSLNVIPANYDDLLLNETSEGLASIEFLNGRLICLKFVENEDYVLVNLPFSIDFLTLICEYVKHDYINEAISNLRVLNWNRNSNLIYTSINMVFNHLLKQPLNAAREIQIEEILAIYFNPNHPVNCDVIAFYKLEMYYLAKRFFYFLLRYCCFEKAFLLALDLNSHPLFLLLHKLAKERGFNKLSEVALSKAQKLCDNIQKKEMLNDKGNASKVSHSLTPVSQFVKESNNNFCNEANYKCESSEKGYDVTALCTLESGIYSCERVQTNELYSFPNRKLFSHTKSFEVVDDEESCTLLKSSGEQVDFIASLPMPQGAFMSSNKNADVLDYSLGDQKTNTAPALPPRYGSSTSNPPPLPPRKCQQSEDSYHCGRKEMVGMVCDEMNVPLSKINSVECSKVTNLGVPSDSCSSSMLPR</sequence>
<keyword evidence="12" id="KW-0966">Cell projection</keyword>
<keyword evidence="10 14" id="KW-0472">Membrane</keyword>